<evidence type="ECO:0000313" key="9">
    <source>
        <dbReference type="EMBL" id="OUR97286.1"/>
    </source>
</evidence>
<dbReference type="Gene3D" id="3.20.20.70">
    <property type="entry name" value="Aldolase class I"/>
    <property type="match status" value="2"/>
</dbReference>
<dbReference type="InterPro" id="IPR013785">
    <property type="entry name" value="Aldolase_TIM"/>
</dbReference>
<protein>
    <recommendedName>
        <fullName evidence="11">Radical SAM core domain-containing protein</fullName>
    </recommendedName>
</protein>
<reference evidence="10" key="1">
    <citation type="journal article" date="2017" name="Proc. Natl. Acad. Sci. U.S.A.">
        <title>Simulation of Deepwater Horizon oil plume reveals substrate specialization within a complex community of hydrocarbon-degraders.</title>
        <authorList>
            <person name="Hu P."/>
            <person name="Dubinsky E.A."/>
            <person name="Probst A.J."/>
            <person name="Wang J."/>
            <person name="Sieber C.M.K."/>
            <person name="Tom L.M."/>
            <person name="Gardinali P."/>
            <person name="Banfield J.F."/>
            <person name="Atlas R.M."/>
            <person name="Andersen G.L."/>
        </authorList>
    </citation>
    <scope>NUCLEOTIDE SEQUENCE [LARGE SCALE GENOMIC DNA]</scope>
</reference>
<dbReference type="GO" id="GO:0046872">
    <property type="term" value="F:metal ion binding"/>
    <property type="evidence" value="ECO:0007669"/>
    <property type="project" value="UniProtKB-KW"/>
</dbReference>
<evidence type="ECO:0000256" key="5">
    <source>
        <dbReference type="ARBA" id="ARBA00023014"/>
    </source>
</evidence>
<comment type="cofactor">
    <cofactor evidence="1">
        <name>[4Fe-4S] cluster</name>
        <dbReference type="ChEBI" id="CHEBI:49883"/>
    </cofactor>
</comment>
<comment type="similarity">
    <text evidence="6">Belongs to the radical SAM superfamily. Anaerobic sulfatase-maturating enzyme family.</text>
</comment>
<dbReference type="AlphaFoldDB" id="A0A1Y5F8N5"/>
<dbReference type="InterPro" id="IPR023867">
    <property type="entry name" value="Sulphatase_maturase_rSAM"/>
</dbReference>
<gene>
    <name evidence="9" type="ORF">A9Q84_13245</name>
</gene>
<keyword evidence="4" id="KW-0408">Iron</keyword>
<dbReference type="CDD" id="cd01335">
    <property type="entry name" value="Radical_SAM"/>
    <property type="match status" value="1"/>
</dbReference>
<dbReference type="InterPro" id="IPR058240">
    <property type="entry name" value="rSAM_sf"/>
</dbReference>
<evidence type="ECO:0000256" key="1">
    <source>
        <dbReference type="ARBA" id="ARBA00001966"/>
    </source>
</evidence>
<keyword evidence="3" id="KW-0479">Metal-binding</keyword>
<dbReference type="CDD" id="cd21109">
    <property type="entry name" value="SPASM"/>
    <property type="match status" value="1"/>
</dbReference>
<name>A0A1Y5F8N5_9BACT</name>
<evidence type="ECO:0000259" key="7">
    <source>
        <dbReference type="Pfam" id="PF04055"/>
    </source>
</evidence>
<dbReference type="Pfam" id="PF13186">
    <property type="entry name" value="SPASM"/>
    <property type="match status" value="1"/>
</dbReference>
<evidence type="ECO:0000256" key="6">
    <source>
        <dbReference type="ARBA" id="ARBA00023601"/>
    </source>
</evidence>
<dbReference type="NCBIfam" id="NF033640">
    <property type="entry name" value="N_Twi_rSAM"/>
    <property type="match status" value="1"/>
</dbReference>
<dbReference type="PANTHER" id="PTHR43273:SF3">
    <property type="entry name" value="ANAEROBIC SULFATASE-MATURATING ENZYME HOMOLOG ASLB-RELATED"/>
    <property type="match status" value="1"/>
</dbReference>
<proteinExistence type="inferred from homology"/>
<dbReference type="SUPFAM" id="SSF102114">
    <property type="entry name" value="Radical SAM enzymes"/>
    <property type="match status" value="2"/>
</dbReference>
<evidence type="ECO:0000256" key="3">
    <source>
        <dbReference type="ARBA" id="ARBA00022723"/>
    </source>
</evidence>
<dbReference type="Pfam" id="PF04055">
    <property type="entry name" value="Radical_SAM"/>
    <property type="match status" value="1"/>
</dbReference>
<dbReference type="GO" id="GO:0051536">
    <property type="term" value="F:iron-sulfur cluster binding"/>
    <property type="evidence" value="ECO:0007669"/>
    <property type="project" value="UniProtKB-KW"/>
</dbReference>
<keyword evidence="2" id="KW-0949">S-adenosyl-L-methionine</keyword>
<evidence type="ECO:0000256" key="2">
    <source>
        <dbReference type="ARBA" id="ARBA00022691"/>
    </source>
</evidence>
<keyword evidence="5" id="KW-0411">Iron-sulfur</keyword>
<comment type="caution">
    <text evidence="9">The sequence shown here is derived from an EMBL/GenBank/DDBJ whole genome shotgun (WGS) entry which is preliminary data.</text>
</comment>
<dbReference type="SFLD" id="SFLDS00029">
    <property type="entry name" value="Radical_SAM"/>
    <property type="match status" value="1"/>
</dbReference>
<dbReference type="GO" id="GO:0016491">
    <property type="term" value="F:oxidoreductase activity"/>
    <property type="evidence" value="ECO:0007669"/>
    <property type="project" value="InterPro"/>
</dbReference>
<dbReference type="EMBL" id="MAAO01000006">
    <property type="protein sequence ID" value="OUR97286.1"/>
    <property type="molecule type" value="Genomic_DNA"/>
</dbReference>
<dbReference type="InterPro" id="IPR007197">
    <property type="entry name" value="rSAM"/>
</dbReference>
<feature type="domain" description="Radical SAM core" evidence="7">
    <location>
        <begin position="104"/>
        <end position="254"/>
    </location>
</feature>
<organism evidence="9 10">
    <name type="scientific">Halobacteriovorax marinus</name>
    <dbReference type="NCBI Taxonomy" id="97084"/>
    <lineage>
        <taxon>Bacteria</taxon>
        <taxon>Pseudomonadati</taxon>
        <taxon>Bdellovibrionota</taxon>
        <taxon>Bacteriovoracia</taxon>
        <taxon>Bacteriovoracales</taxon>
        <taxon>Halobacteriovoraceae</taxon>
        <taxon>Halobacteriovorax</taxon>
    </lineage>
</organism>
<dbReference type="Proteomes" id="UP000196531">
    <property type="component" value="Unassembled WGS sequence"/>
</dbReference>
<evidence type="ECO:0008006" key="11">
    <source>
        <dbReference type="Google" id="ProtNLM"/>
    </source>
</evidence>
<dbReference type="PANTHER" id="PTHR43273">
    <property type="entry name" value="ANAEROBIC SULFATASE-MATURATING ENZYME HOMOLOG ASLB-RELATED"/>
    <property type="match status" value="1"/>
</dbReference>
<dbReference type="InterPro" id="IPR023885">
    <property type="entry name" value="4Fe4S-binding_SPASM_dom"/>
</dbReference>
<evidence type="ECO:0000313" key="10">
    <source>
        <dbReference type="Proteomes" id="UP000196531"/>
    </source>
</evidence>
<accession>A0A1Y5F8N5</accession>
<evidence type="ECO:0000256" key="4">
    <source>
        <dbReference type="ARBA" id="ARBA00023004"/>
    </source>
</evidence>
<sequence>MEIQHDGNIFPCGRGQFNTPLGNSKIQTPEDVWNSKGLKELRLGMLAGKKSDYCSDCYRIESCNGVSPRKQHLKSHQSELALVDETFEDGSLEVFSLKHLGLRFSNTCNIKCNYCDHNFSTSWFKDQRALGIDPKLLVHHQPFETKDGLIDFITRNLAGLESVYIAGGEPLLEKAHLDFLDLLIKEDRCDIQITYNTNLTKITSFGASLCERWKHFDQIVIDASIDSHGERNDYIRYGSKFKDLENNLRELSKYSNIQTRIYCTVSKFNILTLGESILYWLENKLIKENCIIFNVLESPRMYNIQTLSSSQKLQVSENFKALSKHLFQHYEMGGALQLSAKLKELLTFLGVADLSHLEEEFVKRCTTLDSLRGCDWVSVFPELNSIALD</sequence>
<feature type="domain" description="4Fe4S-binding SPASM" evidence="8">
    <location>
        <begin position="1"/>
        <end position="58"/>
    </location>
</feature>
<evidence type="ECO:0000259" key="8">
    <source>
        <dbReference type="Pfam" id="PF13186"/>
    </source>
</evidence>